<evidence type="ECO:0000313" key="3">
    <source>
        <dbReference type="Proteomes" id="UP001295684"/>
    </source>
</evidence>
<dbReference type="EMBL" id="CAMPGE010002081">
    <property type="protein sequence ID" value="CAI2360888.1"/>
    <property type="molecule type" value="Genomic_DNA"/>
</dbReference>
<gene>
    <name evidence="2" type="ORF">ECRASSUSDP1_LOCUS2195</name>
</gene>
<evidence type="ECO:0000313" key="2">
    <source>
        <dbReference type="EMBL" id="CAI2360888.1"/>
    </source>
</evidence>
<dbReference type="AlphaFoldDB" id="A0AAD1U2M4"/>
<feature type="region of interest" description="Disordered" evidence="1">
    <location>
        <begin position="75"/>
        <end position="115"/>
    </location>
</feature>
<proteinExistence type="predicted"/>
<keyword evidence="3" id="KW-1185">Reference proteome</keyword>
<evidence type="ECO:0000256" key="1">
    <source>
        <dbReference type="SAM" id="MobiDB-lite"/>
    </source>
</evidence>
<protein>
    <submittedName>
        <fullName evidence="2">Uncharacterized protein</fullName>
    </submittedName>
</protein>
<dbReference type="Proteomes" id="UP001295684">
    <property type="component" value="Unassembled WGS sequence"/>
</dbReference>
<comment type="caution">
    <text evidence="2">The sequence shown here is derived from an EMBL/GenBank/DDBJ whole genome shotgun (WGS) entry which is preliminary data.</text>
</comment>
<reference evidence="2" key="1">
    <citation type="submission" date="2023-07" db="EMBL/GenBank/DDBJ databases">
        <authorList>
            <consortium name="AG Swart"/>
            <person name="Singh M."/>
            <person name="Singh A."/>
            <person name="Seah K."/>
            <person name="Emmerich C."/>
        </authorList>
    </citation>
    <scope>NUCLEOTIDE SEQUENCE</scope>
    <source>
        <strain evidence="2">DP1</strain>
    </source>
</reference>
<name>A0AAD1U2M4_EUPCR</name>
<accession>A0AAD1U2M4</accession>
<feature type="compositionally biased region" description="Basic residues" evidence="1">
    <location>
        <begin position="75"/>
        <end position="84"/>
    </location>
</feature>
<sequence length="363" mass="42391">MNKRNKSKDPNRSFDTINKLEALEKQAMVDDIFVKTHTICDKMINASRKIHINASPITDILKQLNTNNKRLIKKTIPRHARKTSLRNNSGSDQLDQEEEKGVDEHASPESPQLVNSFTALKEATKGTGEVVEEEKSSEQIRYEKWQDKEHERKKLHVMLINETNSFSTFKKSGKLMKNNIPKENEKLAKFLKEIHREKGRKRAERHRRKLVLANKKSVQNMIYDSSIMIAPTIDNNYSNTLKSTSSMIDKSKCKFVNFKKPSRSPLPSLKEQLTQVCNQNDWSMNPHMEQKIEKKKYQRLSPLPTSFIRNRFYNIKPKLLREHKEFKSESRTGIKNYKENSIFSSQSSLKNTLRNSKKQVFLI</sequence>
<organism evidence="2 3">
    <name type="scientific">Euplotes crassus</name>
    <dbReference type="NCBI Taxonomy" id="5936"/>
    <lineage>
        <taxon>Eukaryota</taxon>
        <taxon>Sar</taxon>
        <taxon>Alveolata</taxon>
        <taxon>Ciliophora</taxon>
        <taxon>Intramacronucleata</taxon>
        <taxon>Spirotrichea</taxon>
        <taxon>Hypotrichia</taxon>
        <taxon>Euplotida</taxon>
        <taxon>Euplotidae</taxon>
        <taxon>Moneuplotes</taxon>
    </lineage>
</organism>